<protein>
    <recommendedName>
        <fullName evidence="3">TonB C-terminal domain-containing protein</fullName>
    </recommendedName>
</protein>
<accession>A0ABX8H208</accession>
<dbReference type="EMBL" id="CP076129">
    <property type="protein sequence ID" value="QWG09940.1"/>
    <property type="molecule type" value="Genomic_DNA"/>
</dbReference>
<evidence type="ECO:0008006" key="3">
    <source>
        <dbReference type="Google" id="ProtNLM"/>
    </source>
</evidence>
<proteinExistence type="predicted"/>
<gene>
    <name evidence="1" type="ORF">KM029_19860</name>
</gene>
<organism evidence="1 2">
    <name type="scientific">Flammeovirga kamogawensis</name>
    <dbReference type="NCBI Taxonomy" id="373891"/>
    <lineage>
        <taxon>Bacteria</taxon>
        <taxon>Pseudomonadati</taxon>
        <taxon>Bacteroidota</taxon>
        <taxon>Cytophagia</taxon>
        <taxon>Cytophagales</taxon>
        <taxon>Flammeovirgaceae</taxon>
        <taxon>Flammeovirga</taxon>
    </lineage>
</organism>
<reference evidence="1 2" key="1">
    <citation type="submission" date="2021-05" db="EMBL/GenBank/DDBJ databases">
        <title>Comparative genomic studies on the polysaccharide-degrading batcterial strains of the Flammeovirga genus.</title>
        <authorList>
            <person name="Zewei F."/>
            <person name="Zheng Z."/>
            <person name="Yu L."/>
            <person name="Ruyue G."/>
            <person name="Yanhong M."/>
            <person name="Yuanyuan C."/>
            <person name="Jingyan G."/>
            <person name="Wenjun H."/>
        </authorList>
    </citation>
    <scope>NUCLEOTIDE SEQUENCE [LARGE SCALE GENOMIC DNA]</scope>
    <source>
        <strain evidence="1 2">YS10</strain>
    </source>
</reference>
<name>A0ABX8H208_9BACT</name>
<evidence type="ECO:0000313" key="2">
    <source>
        <dbReference type="Proteomes" id="UP000682802"/>
    </source>
</evidence>
<dbReference type="Proteomes" id="UP000682802">
    <property type="component" value="Chromosome 2"/>
</dbReference>
<keyword evidence="2" id="KW-1185">Reference proteome</keyword>
<dbReference type="RefSeq" id="WP_144076596.1">
    <property type="nucleotide sequence ID" value="NZ_CP076129.1"/>
</dbReference>
<evidence type="ECO:0000313" key="1">
    <source>
        <dbReference type="EMBL" id="QWG09940.1"/>
    </source>
</evidence>
<sequence length="147" mass="17148">MNPIIIAILFLGISIHCHGQKNDSECNVEYDTIFKMNTIVGGYNNTPINGKAYLAKEIIKIVKINKELVREKKYYDDIKIYFILLINHKGIVERTIILEKASKGINLIKNKNELLTFMKNEQWKVNSCRENNYHTTILFPINLRLSY</sequence>